<accession>A0A7S9QBK2</accession>
<evidence type="ECO:0000256" key="2">
    <source>
        <dbReference type="ARBA" id="ARBA00023125"/>
    </source>
</evidence>
<dbReference type="AlphaFoldDB" id="A0A7S9QBK2"/>
<dbReference type="PANTHER" id="PTHR33164">
    <property type="entry name" value="TRANSCRIPTIONAL REGULATOR, MARR FAMILY"/>
    <property type="match status" value="1"/>
</dbReference>
<proteinExistence type="predicted"/>
<sequence>MPRSAPDDAAKMFRLFNEIGILQQLSRAMLERHLDGLTVLHFSVLNHLVRVGEGPTPLRLSRAFQVPKTTMSFTLKGLVARDLVRLEPSLEDGRAKCVFLTDAGRRFREGAIAAIGPELTEVMPHLPAGLADDLLPGLTRLREVLDAARD</sequence>
<dbReference type="PANTHER" id="PTHR33164:SF43">
    <property type="entry name" value="HTH-TYPE TRANSCRIPTIONAL REPRESSOR YETL"/>
    <property type="match status" value="1"/>
</dbReference>
<name>A0A7S9QBK2_9RHOB</name>
<dbReference type="InterPro" id="IPR036390">
    <property type="entry name" value="WH_DNA-bd_sf"/>
</dbReference>
<dbReference type="InterPro" id="IPR023187">
    <property type="entry name" value="Tscrpt_reg_MarR-type_CS"/>
</dbReference>
<dbReference type="Gene3D" id="1.10.10.10">
    <property type="entry name" value="Winged helix-like DNA-binding domain superfamily/Winged helix DNA-binding domain"/>
    <property type="match status" value="1"/>
</dbReference>
<keyword evidence="3" id="KW-0804">Transcription</keyword>
<dbReference type="GO" id="GO:0006950">
    <property type="term" value="P:response to stress"/>
    <property type="evidence" value="ECO:0007669"/>
    <property type="project" value="TreeGrafter"/>
</dbReference>
<dbReference type="InterPro" id="IPR039422">
    <property type="entry name" value="MarR/SlyA-like"/>
</dbReference>
<gene>
    <name evidence="5" type="ORF">I0K15_14310</name>
</gene>
<dbReference type="KEGG" id="poz:I0K15_14310"/>
<evidence type="ECO:0000313" key="5">
    <source>
        <dbReference type="EMBL" id="QPH52973.1"/>
    </source>
</evidence>
<evidence type="ECO:0000256" key="1">
    <source>
        <dbReference type="ARBA" id="ARBA00023015"/>
    </source>
</evidence>
<dbReference type="SMART" id="SM00347">
    <property type="entry name" value="HTH_MARR"/>
    <property type="match status" value="1"/>
</dbReference>
<evidence type="ECO:0000313" key="6">
    <source>
        <dbReference type="Proteomes" id="UP000594800"/>
    </source>
</evidence>
<dbReference type="Proteomes" id="UP000594800">
    <property type="component" value="Chromosome"/>
</dbReference>
<feature type="domain" description="HTH marR-type" evidence="4">
    <location>
        <begin position="28"/>
        <end position="135"/>
    </location>
</feature>
<keyword evidence="6" id="KW-1185">Reference proteome</keyword>
<keyword evidence="1" id="KW-0805">Transcription regulation</keyword>
<dbReference type="InterPro" id="IPR000835">
    <property type="entry name" value="HTH_MarR-typ"/>
</dbReference>
<dbReference type="GO" id="GO:0003677">
    <property type="term" value="F:DNA binding"/>
    <property type="evidence" value="ECO:0007669"/>
    <property type="project" value="UniProtKB-KW"/>
</dbReference>
<keyword evidence="2" id="KW-0238">DNA-binding</keyword>
<reference evidence="5 6" key="1">
    <citation type="submission" date="2020-11" db="EMBL/GenBank/DDBJ databases">
        <title>Description of Pontivivens ytuae sp. nov. isolated from deep sea sediment of Mariana Trench.</title>
        <authorList>
            <person name="Wang Z."/>
            <person name="Sun Q.-L."/>
            <person name="Xu X.-D."/>
            <person name="Tang Y.-Z."/>
            <person name="Zhang J."/>
        </authorList>
    </citation>
    <scope>NUCLEOTIDE SEQUENCE [LARGE SCALE GENOMIC DNA]</scope>
    <source>
        <strain evidence="5 6">MT2928</strain>
    </source>
</reference>
<dbReference type="PROSITE" id="PS01117">
    <property type="entry name" value="HTH_MARR_1"/>
    <property type="match status" value="1"/>
</dbReference>
<dbReference type="SUPFAM" id="SSF46785">
    <property type="entry name" value="Winged helix' DNA-binding domain"/>
    <property type="match status" value="1"/>
</dbReference>
<dbReference type="GO" id="GO:0003700">
    <property type="term" value="F:DNA-binding transcription factor activity"/>
    <property type="evidence" value="ECO:0007669"/>
    <property type="project" value="InterPro"/>
</dbReference>
<dbReference type="Pfam" id="PF12802">
    <property type="entry name" value="MarR_2"/>
    <property type="match status" value="1"/>
</dbReference>
<protein>
    <submittedName>
        <fullName evidence="5">MarR family transcriptional regulator</fullName>
    </submittedName>
</protein>
<evidence type="ECO:0000256" key="3">
    <source>
        <dbReference type="ARBA" id="ARBA00023163"/>
    </source>
</evidence>
<dbReference type="InterPro" id="IPR036388">
    <property type="entry name" value="WH-like_DNA-bd_sf"/>
</dbReference>
<dbReference type="EMBL" id="CP064942">
    <property type="protein sequence ID" value="QPH52973.1"/>
    <property type="molecule type" value="Genomic_DNA"/>
</dbReference>
<organism evidence="5 6">
    <name type="scientific">Pontivivens ytuae</name>
    <dbReference type="NCBI Taxonomy" id="2789856"/>
    <lineage>
        <taxon>Bacteria</taxon>
        <taxon>Pseudomonadati</taxon>
        <taxon>Pseudomonadota</taxon>
        <taxon>Alphaproteobacteria</taxon>
        <taxon>Rhodobacterales</taxon>
        <taxon>Paracoccaceae</taxon>
        <taxon>Pontivivens</taxon>
    </lineage>
</organism>
<evidence type="ECO:0000259" key="4">
    <source>
        <dbReference type="SMART" id="SM00347"/>
    </source>
</evidence>